<proteinExistence type="predicted"/>
<comment type="caution">
    <text evidence="1">The sequence shown here is derived from an EMBL/GenBank/DDBJ whole genome shotgun (WGS) entry which is preliminary data.</text>
</comment>
<name>A0A645FUX0_9ZZZZ</name>
<gene>
    <name evidence="1" type="ORF">SDC9_163150</name>
</gene>
<dbReference type="EMBL" id="VSSQ01062667">
    <property type="protein sequence ID" value="MPN15814.1"/>
    <property type="molecule type" value="Genomic_DNA"/>
</dbReference>
<sequence>MLHARHRHGIHPFEIGKSLIVNDDGHCLVGLRVGHVKHDVIVDFSGYKRGREAVDCAHEYTCPAFLSVVYVVSMNRRRVAELQFIRKLQSKDFCLLFRLLLCDDNSIRRFFYSAKVGTISLVPHRCIDIAARADISVFTCLIVFHNQVKPVTILHGNSGESGCIVCDFAECLC</sequence>
<dbReference type="AlphaFoldDB" id="A0A645FUX0"/>
<accession>A0A645FUX0</accession>
<reference evidence="1" key="1">
    <citation type="submission" date="2019-08" db="EMBL/GenBank/DDBJ databases">
        <authorList>
            <person name="Kucharzyk K."/>
            <person name="Murdoch R.W."/>
            <person name="Higgins S."/>
            <person name="Loffler F."/>
        </authorList>
    </citation>
    <scope>NUCLEOTIDE SEQUENCE</scope>
</reference>
<evidence type="ECO:0000313" key="1">
    <source>
        <dbReference type="EMBL" id="MPN15814.1"/>
    </source>
</evidence>
<organism evidence="1">
    <name type="scientific">bioreactor metagenome</name>
    <dbReference type="NCBI Taxonomy" id="1076179"/>
    <lineage>
        <taxon>unclassified sequences</taxon>
        <taxon>metagenomes</taxon>
        <taxon>ecological metagenomes</taxon>
    </lineage>
</organism>
<protein>
    <submittedName>
        <fullName evidence="1">Uncharacterized protein</fullName>
    </submittedName>
</protein>